<keyword evidence="4 6" id="KW-1133">Transmembrane helix</keyword>
<feature type="transmembrane region" description="Helical" evidence="6">
    <location>
        <begin position="100"/>
        <end position="122"/>
    </location>
</feature>
<dbReference type="NCBIfam" id="NF005962">
    <property type="entry name" value="PRK08049.1"/>
    <property type="match status" value="1"/>
</dbReference>
<feature type="transmembrane region" description="Helical" evidence="6">
    <location>
        <begin position="40"/>
        <end position="59"/>
    </location>
</feature>
<dbReference type="EMBL" id="LR134117">
    <property type="protein sequence ID" value="VDZ55339.1"/>
    <property type="molecule type" value="Genomic_DNA"/>
</dbReference>
<evidence type="ECO:0000313" key="7">
    <source>
        <dbReference type="EMBL" id="VDZ55339.1"/>
    </source>
</evidence>
<evidence type="ECO:0000256" key="1">
    <source>
        <dbReference type="ARBA" id="ARBA00004651"/>
    </source>
</evidence>
<evidence type="ECO:0000313" key="8">
    <source>
        <dbReference type="Proteomes" id="UP000281391"/>
    </source>
</evidence>
<sequence length="127" mass="13579">MSVSLYSGKVARKLLFVQLMTFVLISAAFGLKNLEWSGSALAGGLAAWLPNAMFMLFALRHQAQTPAPGRVAWSFAIGEGLKVMITIVLLIVALGVFKAAFVPLGLTYLAVLVVQIVAPAVLNSYRN</sequence>
<gene>
    <name evidence="7" type="primary">atpI</name>
    <name evidence="7" type="ORF">NCTC11214_01714</name>
</gene>
<dbReference type="Pfam" id="PF03899">
    <property type="entry name" value="ATP-synt_I"/>
    <property type="match status" value="1"/>
</dbReference>
<dbReference type="InterPro" id="IPR005598">
    <property type="entry name" value="ATP_synth_I"/>
</dbReference>
<reference evidence="7 8" key="1">
    <citation type="submission" date="2018-12" db="EMBL/GenBank/DDBJ databases">
        <authorList>
            <consortium name="Pathogen Informatics"/>
        </authorList>
    </citation>
    <scope>NUCLEOTIDE SEQUENCE [LARGE SCALE GENOMIC DNA]</scope>
    <source>
        <strain evidence="7 8">NCTC11214</strain>
    </source>
</reference>
<organism evidence="7 8">
    <name type="scientific">Serratia odorifera</name>
    <dbReference type="NCBI Taxonomy" id="618"/>
    <lineage>
        <taxon>Bacteria</taxon>
        <taxon>Pseudomonadati</taxon>
        <taxon>Pseudomonadota</taxon>
        <taxon>Gammaproteobacteria</taxon>
        <taxon>Enterobacterales</taxon>
        <taxon>Yersiniaceae</taxon>
        <taxon>Serratia</taxon>
    </lineage>
</organism>
<evidence type="ECO:0000256" key="5">
    <source>
        <dbReference type="ARBA" id="ARBA00023136"/>
    </source>
</evidence>
<dbReference type="KEGG" id="sof:NCTC11214_01714"/>
<keyword evidence="5 6" id="KW-0472">Membrane</keyword>
<evidence type="ECO:0000256" key="2">
    <source>
        <dbReference type="ARBA" id="ARBA00022475"/>
    </source>
</evidence>
<dbReference type="Proteomes" id="UP000281391">
    <property type="component" value="Chromosome"/>
</dbReference>
<keyword evidence="3 6" id="KW-0812">Transmembrane</keyword>
<protein>
    <submittedName>
        <fullName evidence="7">ATP synthase protein I</fullName>
    </submittedName>
</protein>
<keyword evidence="2" id="KW-1003">Cell membrane</keyword>
<dbReference type="RefSeq" id="WP_004956904.1">
    <property type="nucleotide sequence ID" value="NZ_JAEKCK010000020.1"/>
</dbReference>
<comment type="subcellular location">
    <subcellularLocation>
        <location evidence="1">Cell membrane</location>
        <topology evidence="1">Multi-pass membrane protein</topology>
    </subcellularLocation>
</comment>
<dbReference type="GO" id="GO:0005886">
    <property type="term" value="C:plasma membrane"/>
    <property type="evidence" value="ECO:0007669"/>
    <property type="project" value="UniProtKB-SubCell"/>
</dbReference>
<name>A0A447KPE1_SEROD</name>
<feature type="transmembrane region" description="Helical" evidence="6">
    <location>
        <begin position="71"/>
        <end position="94"/>
    </location>
</feature>
<evidence type="ECO:0000256" key="4">
    <source>
        <dbReference type="ARBA" id="ARBA00022989"/>
    </source>
</evidence>
<evidence type="ECO:0000256" key="3">
    <source>
        <dbReference type="ARBA" id="ARBA00022692"/>
    </source>
</evidence>
<proteinExistence type="predicted"/>
<dbReference type="AlphaFoldDB" id="A0A447KPE1"/>
<evidence type="ECO:0000256" key="6">
    <source>
        <dbReference type="SAM" id="Phobius"/>
    </source>
</evidence>
<accession>A0A447KPE1</accession>